<dbReference type="EMBL" id="UINC01144317">
    <property type="protein sequence ID" value="SVD33749.1"/>
    <property type="molecule type" value="Genomic_DNA"/>
</dbReference>
<dbReference type="Pfam" id="PF07661">
    <property type="entry name" value="MORN_2"/>
    <property type="match status" value="1"/>
</dbReference>
<protein>
    <recommendedName>
        <fullName evidence="2">Toxin-antitoxin system YwqK family antitoxin</fullName>
    </recommendedName>
</protein>
<dbReference type="AlphaFoldDB" id="A0A382UHK5"/>
<sequence length="206" mass="22534">MAIGGLFFGLVGCTDGPGESLAVATLDELKKEENGLHFKSTGELFTGYLTEYYPVSKTNQLEQVEDGGSQLKSRSVVRGGKLNGLSEGWYSDGQQQVAEVFVDGKSHGVRVKWHRNGWKAAEDSIEHGELNGVCRKWHDNGQLAEEMAMVDGQADGQARSWHPDGSQKAEVLLEKGKVVEQQFWEEGVKPVAEAVLAKQAEQGDEE</sequence>
<proteinExistence type="predicted"/>
<dbReference type="SUPFAM" id="SSF82185">
    <property type="entry name" value="Histone H3 K4-specific methyltransferase SET7/9 N-terminal domain"/>
    <property type="match status" value="1"/>
</dbReference>
<dbReference type="Gene3D" id="3.90.930.1">
    <property type="match status" value="1"/>
</dbReference>
<organism evidence="1">
    <name type="scientific">marine metagenome</name>
    <dbReference type="NCBI Taxonomy" id="408172"/>
    <lineage>
        <taxon>unclassified sequences</taxon>
        <taxon>metagenomes</taxon>
        <taxon>ecological metagenomes</taxon>
    </lineage>
</organism>
<reference evidence="1" key="1">
    <citation type="submission" date="2018-05" db="EMBL/GenBank/DDBJ databases">
        <authorList>
            <person name="Lanie J.A."/>
            <person name="Ng W.-L."/>
            <person name="Kazmierczak K.M."/>
            <person name="Andrzejewski T.M."/>
            <person name="Davidsen T.M."/>
            <person name="Wayne K.J."/>
            <person name="Tettelin H."/>
            <person name="Glass J.I."/>
            <person name="Rusch D."/>
            <person name="Podicherti R."/>
            <person name="Tsui H.-C.T."/>
            <person name="Winkler M.E."/>
        </authorList>
    </citation>
    <scope>NUCLEOTIDE SEQUENCE</scope>
</reference>
<accession>A0A382UHK5</accession>
<evidence type="ECO:0008006" key="2">
    <source>
        <dbReference type="Google" id="ProtNLM"/>
    </source>
</evidence>
<evidence type="ECO:0000313" key="1">
    <source>
        <dbReference type="EMBL" id="SVD33749.1"/>
    </source>
</evidence>
<gene>
    <name evidence="1" type="ORF">METZ01_LOCUS386603</name>
</gene>
<dbReference type="InterPro" id="IPR011652">
    <property type="entry name" value="MORN_2"/>
</dbReference>
<name>A0A382UHK5_9ZZZZ</name>